<dbReference type="FunFam" id="2.60.40.10:FF:001145">
    <property type="entry name" value="Jitterbug, isoform I"/>
    <property type="match status" value="3"/>
</dbReference>
<proteinExistence type="inferred from homology"/>
<dbReference type="InParanoid" id="A0A067QZ83"/>
<dbReference type="InterPro" id="IPR017868">
    <property type="entry name" value="Filamin/ABP280_repeat-like"/>
</dbReference>
<feature type="compositionally biased region" description="Polar residues" evidence="5">
    <location>
        <begin position="963"/>
        <end position="973"/>
    </location>
</feature>
<dbReference type="FunCoup" id="A0A067QZ83">
    <property type="interactions" value="7"/>
</dbReference>
<evidence type="ECO:0000256" key="3">
    <source>
        <dbReference type="ARBA" id="ARBA00023203"/>
    </source>
</evidence>
<feature type="repeat" description="Filamin" evidence="4">
    <location>
        <begin position="973"/>
        <end position="1067"/>
    </location>
</feature>
<dbReference type="CDD" id="cd21185">
    <property type="entry name" value="CH_jitterbug-like_rpt3"/>
    <property type="match status" value="1"/>
</dbReference>
<dbReference type="InterPro" id="IPR001298">
    <property type="entry name" value="Filamin/ABP280_rpt"/>
</dbReference>
<evidence type="ECO:0000256" key="2">
    <source>
        <dbReference type="ARBA" id="ARBA00022737"/>
    </source>
</evidence>
<organism evidence="7 8">
    <name type="scientific">Zootermopsis nevadensis</name>
    <name type="common">Dampwood termite</name>
    <dbReference type="NCBI Taxonomy" id="136037"/>
    <lineage>
        <taxon>Eukaryota</taxon>
        <taxon>Metazoa</taxon>
        <taxon>Ecdysozoa</taxon>
        <taxon>Arthropoda</taxon>
        <taxon>Hexapoda</taxon>
        <taxon>Insecta</taxon>
        <taxon>Pterygota</taxon>
        <taxon>Neoptera</taxon>
        <taxon>Polyneoptera</taxon>
        <taxon>Dictyoptera</taxon>
        <taxon>Blattodea</taxon>
        <taxon>Blattoidea</taxon>
        <taxon>Termitoidae</taxon>
        <taxon>Termopsidae</taxon>
        <taxon>Zootermopsis</taxon>
    </lineage>
</organism>
<dbReference type="Gene3D" id="2.60.40.10">
    <property type="entry name" value="Immunoglobulins"/>
    <property type="match status" value="24"/>
</dbReference>
<dbReference type="InterPro" id="IPR001589">
    <property type="entry name" value="Actinin_actin-bd_CS"/>
</dbReference>
<feature type="repeat" description="Filamin" evidence="4">
    <location>
        <begin position="2245"/>
        <end position="2339"/>
    </location>
</feature>
<evidence type="ECO:0000256" key="1">
    <source>
        <dbReference type="ARBA" id="ARBA00009238"/>
    </source>
</evidence>
<feature type="repeat" description="Filamin" evidence="4">
    <location>
        <begin position="1789"/>
        <end position="1874"/>
    </location>
</feature>
<keyword evidence="2" id="KW-0677">Repeat</keyword>
<feature type="region of interest" description="Disordered" evidence="5">
    <location>
        <begin position="623"/>
        <end position="814"/>
    </location>
</feature>
<feature type="repeat" description="Filamin" evidence="4">
    <location>
        <begin position="1244"/>
        <end position="1333"/>
    </location>
</feature>
<evidence type="ECO:0000259" key="6">
    <source>
        <dbReference type="PROSITE" id="PS50021"/>
    </source>
</evidence>
<dbReference type="GO" id="GO:0051015">
    <property type="term" value="F:actin filament binding"/>
    <property type="evidence" value="ECO:0007669"/>
    <property type="project" value="InterPro"/>
</dbReference>
<dbReference type="PROSITE" id="PS50194">
    <property type="entry name" value="FILAMIN_REPEAT"/>
    <property type="match status" value="24"/>
</dbReference>
<feature type="repeat" description="Filamin" evidence="4">
    <location>
        <begin position="2628"/>
        <end position="2721"/>
    </location>
</feature>
<feature type="domain" description="Calponin-homology (CH)" evidence="6">
    <location>
        <begin position="38"/>
        <end position="144"/>
    </location>
</feature>
<feature type="repeat" description="Filamin" evidence="4">
    <location>
        <begin position="1078"/>
        <end position="1154"/>
    </location>
</feature>
<dbReference type="STRING" id="136037.A0A067QZ83"/>
<feature type="compositionally biased region" description="Low complexity" evidence="5">
    <location>
        <begin position="715"/>
        <end position="730"/>
    </location>
</feature>
<feature type="repeat" description="Filamin" evidence="4">
    <location>
        <begin position="2521"/>
        <end position="2623"/>
    </location>
</feature>
<dbReference type="CDD" id="cd21227">
    <property type="entry name" value="CH_jitterbug-like_rpt1"/>
    <property type="match status" value="1"/>
</dbReference>
<feature type="repeat" description="Filamin" evidence="4">
    <location>
        <begin position="361"/>
        <end position="449"/>
    </location>
</feature>
<dbReference type="PANTHER" id="PTHR38537">
    <property type="entry name" value="JITTERBUG, ISOFORM N"/>
    <property type="match status" value="1"/>
</dbReference>
<feature type="repeat" description="Filamin" evidence="4">
    <location>
        <begin position="549"/>
        <end position="629"/>
    </location>
</feature>
<dbReference type="FunFam" id="1.10.418.10:FF:000068">
    <property type="entry name" value="Putative Filamin-A"/>
    <property type="match status" value="1"/>
</dbReference>
<feature type="repeat" description="Filamin" evidence="4">
    <location>
        <begin position="1964"/>
        <end position="2055"/>
    </location>
</feature>
<feature type="repeat" description="Filamin" evidence="4">
    <location>
        <begin position="2066"/>
        <end position="2159"/>
    </location>
</feature>
<feature type="repeat" description="Filamin" evidence="4">
    <location>
        <begin position="2722"/>
        <end position="2815"/>
    </location>
</feature>
<dbReference type="CDD" id="cd21229">
    <property type="entry name" value="CH_jitterbug-like_rpt2"/>
    <property type="match status" value="1"/>
</dbReference>
<dbReference type="InterPro" id="IPR014756">
    <property type="entry name" value="Ig_E-set"/>
</dbReference>
<feature type="repeat" description="Filamin" evidence="4">
    <location>
        <begin position="1618"/>
        <end position="1694"/>
    </location>
</feature>
<gene>
    <name evidence="7" type="ORF">L798_13966</name>
</gene>
<sequence>MAASEQLRISQVGLVARSPEGHAAKGMAIKGREDLWVEIQANTFRNWVNEHLRTVGTEVHDLVADFCDGTRLCALVEVLQKRPLRPAWIQRPANQHQYLENVATALTAIAADGVKLVNIGNVDIVNGNLKLILGLIWSLIVRYQIGRSKFPPKKLMLAWLKAVLPECRVNNFTTDWNSGVYLSALLDYCHPGLFPHWRSLNPKDSVGNCRTAMEIARREFQIPMVLQPEYLASPFLDELSGMTYLSYFMKEDSPGFHATLRWVNNQIPDTHVRNFTRDWNDGTVLCKLVRSLGGPTPGYDQLTTDRSSWEMNLNKGIRGGEKLGIEPILKAKDMADKNVEHLGVMAYAANFQWIQPRQKPGDRLTVSCDSHTAKVNKPVHFKLEYLPGDVDTKEVMAEVIGPSGKVECRLQLSSNNGRGSFIPTEIGMHKLIVYNEGEHAQGCPINIRVTPEPTKISFPGMDPCAIGSIVEVLINSNGASSREIDVLARSPTGRRLPCPVQETDGVYTATFQPDEAGEWSIAVTHGGEHIQGGPFTCFVYDPNAIKLRGMEGATPGQPFSFTVDASGTGGLGDVCVDIVSGGCSVPHRMESLGGSLYRVSLVPQQAGKHRVYVYFNGGDVKGSPFPLRVGSQRSRDKSDSPTNRRTSSNHHKESRNQDHSKDGRENSHSPQISSPAPHVKVTPPTPTVRPNINNYFTEEDRIGSPSCGLTNGRGPSPIMSNSSPSPVNSPLYRDSPVHSNRFSPIYKPNVSPTFRLPSSPSQSPTGFKTSSSPLLNSSSAYKSSPSPAHSPLTFKHSPSPAHSPAFQQNDGNHFESTSRYFESSRLRRSSVDVLDEEKGGAVDTSSNVRVSAMLGSSNNLRADSWDAIAKTKSLLSYGSLESLANLTAKMYERVYIADCLVSELSHDQSTVHQLNTNTTTTSMNEVDTTHSWFRGSSPAPGGSHQYSNVINQRNNGGLLIIGSRNSPTESRTGNGAGSVPATVTGDALKLVPVNRQASINIDLPNTADLNELTVSVTAPSHRSLPVKLFQNRDHVSANFTATEIGEHIIDIRVRDQKVIGTPFRTHAYNAKAIQVGHIPNGVLGQPVEFEIDGSGAGSGNLEILVNGGHVTSFVHNLGNQRFLASFVPHEALSHLVEMKFNGETVPGSPWQVGVMTGPKMAVLGDAVRLVAAGTTAVFELSALGFSHDDIDVQIISPSKRPVTARLVEEKNGEFRIEFMPSEVGSHLVEVSVAGQKLPAGPLVAKVYNSALIRVTDVGGGVVGQPCQFRVDASQAGEGQLEISINEGEVPNHVQVVGGGRCLVSFTPEQTKPHLIDIKFNGETVTDCPFVCSVSDTSRVSLTLRNLELIPVNEIARFHMGVDGNGSAELAVSVRGPTTELPVKVTGNIHSGFTAEFTPRDVGAHSITVEYNGHPVSGTPFIAKAYDAKRVFVGPLPKGSVGKTLQFMVDASQAGEGNLEITISARGHNIPTQVHPQGNARFAVSFVPIEPTDHVISINFNKESVPGSPFLARVQGDSPHQILVSGPSLSSAAVGKTSFFTVSNVAGSVEDIEVNVEGPNGQSVPAQVKDTGSQTFQVEFSPRVAGEHRIAVAYRKVAIAGSPFSCKVYDVKAIKVKDVAEGIVAKPITFLVETSQAGPGNLEVTVNGGRVPTSAQAQGPHTYAISFTPREAIAHTVDLRFNGEDVPGSPFTCQVSEAARVVISGDGLEKVAVNRAAMFSVEADPSLGRPDVQVLSPSRRPLMVDVGVQTAGRYTVHFTPTDVGDHSVEVKLAGVHVEGSPFLVKAYDAAKVKVTDINSGVVGKPVFFSINASQAGAGNLEIIVSVSGHNVPNYVQSEGNAKFRVNFKPQEAAPHSLSVRFNGEPVPGSPFMCKVLDASQVLVSGSALKMSPLGQAAIVMVDPQMSAGDLGSCDVTVTAPSGQTIPVRITKTDKFTAEFMPIEVGRHSVAVILDGEPVKGSPFACNIYDVSKVRITGLGPSKVGKPATFTVDASEAGEGTLELVVSTDKSTVKAEVVACSRGLYDVTFVPHEPVPHFVNISFNEEDVPGSPFKCEVLELGAKEMRHMHRKESRMITVRGEGLKDAVVGSTTYFDVDPKGMDGHIDMEVVGPDSSHVPCYVKKLGSGLYRAEYRPQQVGLHSITVFHQEQPISKQPFTVEVFDPRQVKIIEMEEAFCHRAASFKGAGQGVLIASVKAAGQEVKHSLHALDAGQYQVVFHPKLAVPHRIDLKYNGLHTAGCPFEVSVKNPAVGQDVIATGLGLYQSRAGKVTSFVIETLGHPTKEFDVIITGPQGSAVPVRCYQQKDGNLLAEFTAHGAGTYKIDVTQGSRAVRGSPYYCQVFDASKVKIEDVGSKSVAVNEKIAFRLQRREAGFAELDVTVTSPLGQDLPLEVKSCGNEKDCDLIEFCPSLPGIYRFKMTYGGEEIPGSPVTFTVEDSGVAKASGDGLLCGQVGSPASFKVVGPGLPGKPSIHVDGPDSVATCSIEREADGIYVVTYTPSEVGVYDVRVDWDDSPVPGSPFHPKIVDTLKVRVIGGWESFTDSEGRLELAVHNTKKISFDTAEAGPGQLTAECRGPSGNSVPIAVEQTSGSRVRLLLTPRISGEHLIYLQYGGFPLPRSPLLGIADGASGGSSGPVRVVLTGRGLAGARCHEEAEFTIDGSQAGPGLPEVTLTGMKADIKVQLQNLGNSVYRAIYTPTVPGAYLLNVMWSDRQVKGCPLKVAVTAVADAGRVVCSGDGLRVGTVGKEIRSFIDTRRAGPGELTAHCVGPHKVAYCELYDHGDGTFTLNVKPQEAGRHALTIKYGGDHVSGSPFSLRVAGAPDPSKVRVYGPGIEHGVLATFQSRFICDTRGAGAGQLTVRVRGPKGAFRVEMQRESQKDRTILCKFDPTEPGDYRVEVKWAGELVPGSPFIVMIFDTQEELNRFLQVSK</sequence>
<feature type="repeat" description="Filamin" evidence="4">
    <location>
        <begin position="2155"/>
        <end position="2244"/>
    </location>
</feature>
<evidence type="ECO:0000313" key="8">
    <source>
        <dbReference type="Proteomes" id="UP000027135"/>
    </source>
</evidence>
<dbReference type="SUPFAM" id="SSF47576">
    <property type="entry name" value="Calponin-homology domain, CH-domain"/>
    <property type="match status" value="2"/>
</dbReference>
<feature type="repeat" description="Filamin" evidence="4">
    <location>
        <begin position="1331"/>
        <end position="1424"/>
    </location>
</feature>
<feature type="compositionally biased region" description="Polar residues" evidence="5">
    <location>
        <begin position="805"/>
        <end position="814"/>
    </location>
</feature>
<evidence type="ECO:0000256" key="5">
    <source>
        <dbReference type="SAM" id="MobiDB-lite"/>
    </source>
</evidence>
<feature type="compositionally biased region" description="Polar residues" evidence="5">
    <location>
        <begin position="750"/>
        <end position="769"/>
    </location>
</feature>
<dbReference type="FunFam" id="1.10.418.10:FF:000078">
    <property type="entry name" value="Putative Filamin-A"/>
    <property type="match status" value="1"/>
</dbReference>
<evidence type="ECO:0000256" key="4">
    <source>
        <dbReference type="PROSITE-ProRule" id="PRU00087"/>
    </source>
</evidence>
<dbReference type="FunFam" id="1.10.418.10:FF:000006">
    <property type="entry name" value="Filamin-B isoform A"/>
    <property type="match status" value="1"/>
</dbReference>
<feature type="compositionally biased region" description="Low complexity" evidence="5">
    <location>
        <begin position="770"/>
        <end position="791"/>
    </location>
</feature>
<dbReference type="InterPro" id="IPR013783">
    <property type="entry name" value="Ig-like_fold"/>
</dbReference>
<feature type="repeat" description="Filamin" evidence="4">
    <location>
        <begin position="1513"/>
        <end position="1607"/>
    </location>
</feature>
<feature type="repeat" description="Filamin" evidence="4">
    <location>
        <begin position="1872"/>
        <end position="1966"/>
    </location>
</feature>
<dbReference type="SMART" id="SM00557">
    <property type="entry name" value="IG_FLMN"/>
    <property type="match status" value="24"/>
</dbReference>
<protein>
    <submittedName>
        <fullName evidence="7">Filamin-A</fullName>
    </submittedName>
</protein>
<feature type="repeat" description="Filamin" evidence="4">
    <location>
        <begin position="2816"/>
        <end position="2912"/>
    </location>
</feature>
<dbReference type="SUPFAM" id="SSF81296">
    <property type="entry name" value="E set domains"/>
    <property type="match status" value="24"/>
</dbReference>
<dbReference type="PROSITE" id="PS50021">
    <property type="entry name" value="CH"/>
    <property type="match status" value="2"/>
</dbReference>
<dbReference type="SMART" id="SM00033">
    <property type="entry name" value="CH"/>
    <property type="match status" value="3"/>
</dbReference>
<dbReference type="Pfam" id="PF00630">
    <property type="entry name" value="Filamin"/>
    <property type="match status" value="21"/>
</dbReference>
<comment type="similarity">
    <text evidence="1">Belongs to the filamin family.</text>
</comment>
<feature type="repeat" description="Filamin" evidence="4">
    <location>
        <begin position="1692"/>
        <end position="1785"/>
    </location>
</feature>
<dbReference type="OMA" id="REFDIPM"/>
<feature type="domain" description="Calponin-homology (CH)" evidence="6">
    <location>
        <begin position="150"/>
        <end position="253"/>
    </location>
</feature>
<dbReference type="eggNOG" id="KOG0518">
    <property type="taxonomic scope" value="Eukaryota"/>
</dbReference>
<dbReference type="EMBL" id="KK853083">
    <property type="protein sequence ID" value="KDR11639.1"/>
    <property type="molecule type" value="Genomic_DNA"/>
</dbReference>
<dbReference type="FunFam" id="2.60.40.10:FF:001473">
    <property type="entry name" value="Jitterbug, isoform C"/>
    <property type="match status" value="1"/>
</dbReference>
<reference evidence="7 8" key="1">
    <citation type="journal article" date="2014" name="Nat. Commun.">
        <title>Molecular traces of alternative social organization in a termite genome.</title>
        <authorList>
            <person name="Terrapon N."/>
            <person name="Li C."/>
            <person name="Robertson H.M."/>
            <person name="Ji L."/>
            <person name="Meng X."/>
            <person name="Booth W."/>
            <person name="Chen Z."/>
            <person name="Childers C.P."/>
            <person name="Glastad K.M."/>
            <person name="Gokhale K."/>
            <person name="Gowin J."/>
            <person name="Gronenberg W."/>
            <person name="Hermansen R.A."/>
            <person name="Hu H."/>
            <person name="Hunt B.G."/>
            <person name="Huylmans A.K."/>
            <person name="Khalil S.M."/>
            <person name="Mitchell R.D."/>
            <person name="Munoz-Torres M.C."/>
            <person name="Mustard J.A."/>
            <person name="Pan H."/>
            <person name="Reese J.T."/>
            <person name="Scharf M.E."/>
            <person name="Sun F."/>
            <person name="Vogel H."/>
            <person name="Xiao J."/>
            <person name="Yang W."/>
            <person name="Yang Z."/>
            <person name="Yang Z."/>
            <person name="Zhou J."/>
            <person name="Zhu J."/>
            <person name="Brent C.S."/>
            <person name="Elsik C.G."/>
            <person name="Goodisman M.A."/>
            <person name="Liberles D.A."/>
            <person name="Roe R.M."/>
            <person name="Vargo E.L."/>
            <person name="Vilcinskas A."/>
            <person name="Wang J."/>
            <person name="Bornberg-Bauer E."/>
            <person name="Korb J."/>
            <person name="Zhang G."/>
            <person name="Liebig J."/>
        </authorList>
    </citation>
    <scope>NUCLEOTIDE SEQUENCE [LARGE SCALE GENOMIC DNA]</scope>
    <source>
        <tissue evidence="7">Whole organism</tissue>
    </source>
</reference>
<name>A0A067QZ83_ZOONE</name>
<dbReference type="InterPro" id="IPR044801">
    <property type="entry name" value="Filamin"/>
</dbReference>
<accession>A0A067QZ83</accession>
<dbReference type="Proteomes" id="UP000027135">
    <property type="component" value="Unassembled WGS sequence"/>
</dbReference>
<feature type="repeat" description="Filamin" evidence="4">
    <location>
        <begin position="446"/>
        <end position="539"/>
    </location>
</feature>
<dbReference type="Pfam" id="PF00307">
    <property type="entry name" value="CH"/>
    <property type="match status" value="3"/>
</dbReference>
<feature type="region of interest" description="Disordered" evidence="5">
    <location>
        <begin position="960"/>
        <end position="979"/>
    </location>
</feature>
<dbReference type="InterPro" id="IPR001715">
    <property type="entry name" value="CH_dom"/>
</dbReference>
<keyword evidence="3" id="KW-0009">Actin-binding</keyword>
<dbReference type="GO" id="GO:0030036">
    <property type="term" value="P:actin cytoskeleton organization"/>
    <property type="evidence" value="ECO:0007669"/>
    <property type="project" value="InterPro"/>
</dbReference>
<dbReference type="PROSITE" id="PS00019">
    <property type="entry name" value="ACTININ_1"/>
    <property type="match status" value="1"/>
</dbReference>
<dbReference type="InterPro" id="IPR036872">
    <property type="entry name" value="CH_dom_sf"/>
</dbReference>
<dbReference type="PANTHER" id="PTHR38537:SF13">
    <property type="entry name" value="JITTERBUG, ISOFORM N"/>
    <property type="match status" value="1"/>
</dbReference>
<feature type="repeat" description="Filamin" evidence="4">
    <location>
        <begin position="2431"/>
        <end position="2523"/>
    </location>
</feature>
<feature type="repeat" description="Filamin" evidence="4">
    <location>
        <begin position="2337"/>
        <end position="2433"/>
    </location>
</feature>
<evidence type="ECO:0000313" key="7">
    <source>
        <dbReference type="EMBL" id="KDR11639.1"/>
    </source>
</evidence>
<keyword evidence="8" id="KW-1185">Reference proteome</keyword>
<feature type="repeat" description="Filamin" evidence="4">
    <location>
        <begin position="1435"/>
        <end position="1513"/>
    </location>
</feature>
<feature type="repeat" description="Filamin" evidence="4">
    <location>
        <begin position="1152"/>
        <end position="1246"/>
    </location>
</feature>
<dbReference type="Gene3D" id="1.10.418.10">
    <property type="entry name" value="Calponin-like domain"/>
    <property type="match status" value="3"/>
</dbReference>
<feature type="compositionally biased region" description="Basic and acidic residues" evidence="5">
    <location>
        <begin position="650"/>
        <end position="667"/>
    </location>
</feature>